<dbReference type="FunFam" id="2.60.120.920:FF:000004">
    <property type="entry name" value="Butyrophilin subfamily 1 member A1"/>
    <property type="match status" value="1"/>
</dbReference>
<dbReference type="InterPro" id="IPR050143">
    <property type="entry name" value="TRIM/RBCC"/>
</dbReference>
<keyword evidence="2" id="KW-0528">Neurotoxin</keyword>
<dbReference type="InterPro" id="IPR001870">
    <property type="entry name" value="B30.2/SPRY"/>
</dbReference>
<keyword evidence="5" id="KW-0862">Zinc</keyword>
<name>A0AA35JZ65_9SAUR</name>
<dbReference type="PROSITE" id="PS50188">
    <property type="entry name" value="B302_SPRY"/>
    <property type="match status" value="1"/>
</dbReference>
<feature type="domain" description="B box-type" evidence="10">
    <location>
        <begin position="89"/>
        <end position="130"/>
    </location>
</feature>
<feature type="domain" description="B30.2/SPRY" evidence="11">
    <location>
        <begin position="288"/>
        <end position="491"/>
    </location>
</feature>
<keyword evidence="4 7" id="KW-0863">Zinc-finger</keyword>
<evidence type="ECO:0000256" key="2">
    <source>
        <dbReference type="ARBA" id="ARBA00022699"/>
    </source>
</evidence>
<dbReference type="InterPro" id="IPR017907">
    <property type="entry name" value="Znf_RING_CS"/>
</dbReference>
<keyword evidence="8" id="KW-0175">Coiled coil</keyword>
<dbReference type="GO" id="GO:0008270">
    <property type="term" value="F:zinc ion binding"/>
    <property type="evidence" value="ECO:0007669"/>
    <property type="project" value="UniProtKB-KW"/>
</dbReference>
<feature type="domain" description="RING-type" evidence="9">
    <location>
        <begin position="15"/>
        <end position="60"/>
    </location>
</feature>
<evidence type="ECO:0000256" key="7">
    <source>
        <dbReference type="PROSITE-ProRule" id="PRU00024"/>
    </source>
</evidence>
<dbReference type="SMART" id="SM00589">
    <property type="entry name" value="PRY"/>
    <property type="match status" value="1"/>
</dbReference>
<feature type="coiled-coil region" evidence="8">
    <location>
        <begin position="181"/>
        <end position="237"/>
    </location>
</feature>
<dbReference type="SMART" id="SM00449">
    <property type="entry name" value="SPRY"/>
    <property type="match status" value="1"/>
</dbReference>
<dbReference type="PROSITE" id="PS50119">
    <property type="entry name" value="ZF_BBOX"/>
    <property type="match status" value="1"/>
</dbReference>
<evidence type="ECO:0000259" key="11">
    <source>
        <dbReference type="PROSITE" id="PS50188"/>
    </source>
</evidence>
<comment type="function">
    <text evidence="6">Neurotoxin that produces dose-dependent hypolocomotion and hyperalgesia in mice. May directly act on the central nervous system, as it is 6500-fold more potent when administered intracerebroventricularly than intraperitoneal.</text>
</comment>
<dbReference type="Pfam" id="PF13765">
    <property type="entry name" value="PRY"/>
    <property type="match status" value="1"/>
</dbReference>
<keyword evidence="13" id="KW-1185">Reference proteome</keyword>
<dbReference type="InterPro" id="IPR013083">
    <property type="entry name" value="Znf_RING/FYVE/PHD"/>
</dbReference>
<dbReference type="Gene3D" id="3.30.40.10">
    <property type="entry name" value="Zinc/RING finger domain, C3HC4 (zinc finger)"/>
    <property type="match status" value="1"/>
</dbReference>
<dbReference type="SMART" id="SM00184">
    <property type="entry name" value="RING"/>
    <property type="match status" value="1"/>
</dbReference>
<dbReference type="SUPFAM" id="SSF57850">
    <property type="entry name" value="RING/U-box"/>
    <property type="match status" value="1"/>
</dbReference>
<evidence type="ECO:0000256" key="4">
    <source>
        <dbReference type="ARBA" id="ARBA00022771"/>
    </source>
</evidence>
<dbReference type="InterPro" id="IPR043136">
    <property type="entry name" value="B30.2/SPRY_sf"/>
</dbReference>
<keyword evidence="2" id="KW-0800">Toxin</keyword>
<evidence type="ECO:0000259" key="9">
    <source>
        <dbReference type="PROSITE" id="PS50089"/>
    </source>
</evidence>
<dbReference type="Gene3D" id="2.60.120.920">
    <property type="match status" value="1"/>
</dbReference>
<keyword evidence="3" id="KW-0479">Metal-binding</keyword>
<dbReference type="Pfam" id="PF15227">
    <property type="entry name" value="zf-C3HC4_4"/>
    <property type="match status" value="1"/>
</dbReference>
<evidence type="ECO:0000256" key="8">
    <source>
        <dbReference type="SAM" id="Coils"/>
    </source>
</evidence>
<sequence>MASSSSMDVGKEATCPICMEYLTDPVTLDCGHNFCRDCIVKYCDTWEPMQVGDLECPVCKARMQRGSFRPNWQLANIVEKIKLLPPNKGGKDLCKGHKEKLHLFCKEDEELVCLLCERSPEHKSHIVVLKEEAAQEYKTIICRHLEHLRKEREKILAYEANMGNESNNLLKLTETERQNTLERFRQLHQFLEEEEKSLLNEIEEMEKEITRRREEQLARLSEKLSSLERSIREMEEKSQQPASELLQDVRSTLQRCQLRETFKNPMDFLSKLKRRISNFRAKHPILYVGVKEIKDALSFGRHPQKANVTLDPDTAHPRLILSEDRKSVRYGAKLQDLPDNPERFSDMPCVLGCEGFTAGRHFWEVTMESGEWWALGVARKSVRRKGNLTSFWSRLVMHASLTDLGSEGGIWAVKKSGGEYFAFTSPDSSPLSLSEEPKRIWVTLDYEVGRVSFSDADSGDELHTFSGASFSRETLLPFFYLGGNETHLSIS</sequence>
<comment type="similarity">
    <text evidence="1">Belongs to the ohanin/vespryn family.</text>
</comment>
<dbReference type="PROSITE" id="PS50089">
    <property type="entry name" value="ZF_RING_2"/>
    <property type="match status" value="1"/>
</dbReference>
<dbReference type="CDD" id="cd12888">
    <property type="entry name" value="SPRY_PRY_TRIM7_like"/>
    <property type="match status" value="1"/>
</dbReference>
<dbReference type="PRINTS" id="PR01407">
    <property type="entry name" value="BUTYPHLNCDUF"/>
</dbReference>
<evidence type="ECO:0000259" key="10">
    <source>
        <dbReference type="PROSITE" id="PS50119"/>
    </source>
</evidence>
<reference evidence="12" key="1">
    <citation type="submission" date="2022-12" db="EMBL/GenBank/DDBJ databases">
        <authorList>
            <person name="Alioto T."/>
            <person name="Alioto T."/>
            <person name="Gomez Garrido J."/>
        </authorList>
    </citation>
    <scope>NUCLEOTIDE SEQUENCE</scope>
</reference>
<dbReference type="InterPro" id="IPR003877">
    <property type="entry name" value="SPRY_dom"/>
</dbReference>
<dbReference type="Pfam" id="PF00622">
    <property type="entry name" value="SPRY"/>
    <property type="match status" value="1"/>
</dbReference>
<dbReference type="PANTHER" id="PTHR24103">
    <property type="entry name" value="E3 UBIQUITIN-PROTEIN LIGASE TRIM"/>
    <property type="match status" value="1"/>
</dbReference>
<accession>A0AA35JZ65</accession>
<dbReference type="Proteomes" id="UP001178461">
    <property type="component" value="Chromosome 2"/>
</dbReference>
<dbReference type="InterPro" id="IPR003879">
    <property type="entry name" value="Butyrophylin_SPRY"/>
</dbReference>
<dbReference type="SUPFAM" id="SSF57845">
    <property type="entry name" value="B-box zinc-binding domain"/>
    <property type="match status" value="1"/>
</dbReference>
<evidence type="ECO:0000313" key="13">
    <source>
        <dbReference type="Proteomes" id="UP001178461"/>
    </source>
</evidence>
<dbReference type="InterPro" id="IPR000315">
    <property type="entry name" value="Znf_B-box"/>
</dbReference>
<evidence type="ECO:0000256" key="6">
    <source>
        <dbReference type="ARBA" id="ARBA00034460"/>
    </source>
</evidence>
<proteinExistence type="inferred from homology"/>
<dbReference type="SMART" id="SM00336">
    <property type="entry name" value="BBOX"/>
    <property type="match status" value="1"/>
</dbReference>
<dbReference type="InterPro" id="IPR006574">
    <property type="entry name" value="PRY"/>
</dbReference>
<dbReference type="InterPro" id="IPR013320">
    <property type="entry name" value="ConA-like_dom_sf"/>
</dbReference>
<gene>
    <name evidence="12" type="ORF">PODLI_1B002713</name>
</gene>
<dbReference type="PROSITE" id="PS00518">
    <property type="entry name" value="ZF_RING_1"/>
    <property type="match status" value="1"/>
</dbReference>
<evidence type="ECO:0000313" key="12">
    <source>
        <dbReference type="EMBL" id="CAI5768241.1"/>
    </source>
</evidence>
<dbReference type="Pfam" id="PF00643">
    <property type="entry name" value="zf-B_box"/>
    <property type="match status" value="1"/>
</dbReference>
<dbReference type="SUPFAM" id="SSF49899">
    <property type="entry name" value="Concanavalin A-like lectins/glucanases"/>
    <property type="match status" value="1"/>
</dbReference>
<evidence type="ECO:0000256" key="1">
    <source>
        <dbReference type="ARBA" id="ARBA00009651"/>
    </source>
</evidence>
<protein>
    <submittedName>
        <fullName evidence="12">Tripartite motif-containing protein 10-like isoform X1</fullName>
    </submittedName>
</protein>
<dbReference type="InterPro" id="IPR001841">
    <property type="entry name" value="Znf_RING"/>
</dbReference>
<dbReference type="EMBL" id="OX395127">
    <property type="protein sequence ID" value="CAI5768241.1"/>
    <property type="molecule type" value="Genomic_DNA"/>
</dbReference>
<dbReference type="Gene3D" id="3.30.160.60">
    <property type="entry name" value="Classic Zinc Finger"/>
    <property type="match status" value="1"/>
</dbReference>
<dbReference type="AlphaFoldDB" id="A0AA35JZ65"/>
<organism evidence="12 13">
    <name type="scientific">Podarcis lilfordi</name>
    <name type="common">Lilford's wall lizard</name>
    <dbReference type="NCBI Taxonomy" id="74358"/>
    <lineage>
        <taxon>Eukaryota</taxon>
        <taxon>Metazoa</taxon>
        <taxon>Chordata</taxon>
        <taxon>Craniata</taxon>
        <taxon>Vertebrata</taxon>
        <taxon>Euteleostomi</taxon>
        <taxon>Lepidosauria</taxon>
        <taxon>Squamata</taxon>
        <taxon>Bifurcata</taxon>
        <taxon>Unidentata</taxon>
        <taxon>Episquamata</taxon>
        <taxon>Laterata</taxon>
        <taxon>Lacertibaenia</taxon>
        <taxon>Lacertidae</taxon>
        <taxon>Podarcis</taxon>
    </lineage>
</organism>
<evidence type="ECO:0000256" key="3">
    <source>
        <dbReference type="ARBA" id="ARBA00022723"/>
    </source>
</evidence>
<evidence type="ECO:0000256" key="5">
    <source>
        <dbReference type="ARBA" id="ARBA00022833"/>
    </source>
</evidence>